<dbReference type="WBParaSite" id="Gr19_v10_g3644.t1">
    <property type="protein sequence ID" value="Gr19_v10_g3644.t1"/>
    <property type="gene ID" value="Gr19_v10_g3644"/>
</dbReference>
<sequence>MGSVISKPVEWIGNVLYEPEGPAFNANFGDNTSSLPEGPAFNANFGDKTSSRALLSPQDVLFPPISIMLGMRRCPHLMDSLNNGLKYKNPKAIEHIANLLNDLCVDHITVAFMKAVEEDMICHHCGKQIRHIDELCYFSDCAERCHCIGCCDKRKIVAYDWQMYNFAAVDHHQLQQPMYYTVVEPVVPKFGEVLKMNQCDGLAVMLERLAVRAASAHGRLSEEHEYLLAIIQNNLDDVGLNNMMDAFIKALGSKFICNKCKKQLELDDICYCNDAKNKCHCNSRTCCTVTLKERGKFK</sequence>
<reference evidence="2" key="1">
    <citation type="submission" date="2022-11" db="UniProtKB">
        <authorList>
            <consortium name="WormBaseParasite"/>
        </authorList>
    </citation>
    <scope>IDENTIFICATION</scope>
</reference>
<evidence type="ECO:0000313" key="2">
    <source>
        <dbReference type="WBParaSite" id="Gr19_v10_g3644.t1"/>
    </source>
</evidence>
<protein>
    <submittedName>
        <fullName evidence="2">Uncharacterized protein</fullName>
    </submittedName>
</protein>
<name>A0A914HQ80_GLORO</name>
<evidence type="ECO:0000313" key="1">
    <source>
        <dbReference type="Proteomes" id="UP000887572"/>
    </source>
</evidence>
<proteinExistence type="predicted"/>
<accession>A0A914HQ80</accession>
<organism evidence="1 2">
    <name type="scientific">Globodera rostochiensis</name>
    <name type="common">Golden nematode worm</name>
    <name type="synonym">Heterodera rostochiensis</name>
    <dbReference type="NCBI Taxonomy" id="31243"/>
    <lineage>
        <taxon>Eukaryota</taxon>
        <taxon>Metazoa</taxon>
        <taxon>Ecdysozoa</taxon>
        <taxon>Nematoda</taxon>
        <taxon>Chromadorea</taxon>
        <taxon>Rhabditida</taxon>
        <taxon>Tylenchina</taxon>
        <taxon>Tylenchomorpha</taxon>
        <taxon>Tylenchoidea</taxon>
        <taxon>Heteroderidae</taxon>
        <taxon>Heteroderinae</taxon>
        <taxon>Globodera</taxon>
    </lineage>
</organism>
<dbReference type="Proteomes" id="UP000887572">
    <property type="component" value="Unplaced"/>
</dbReference>
<keyword evidence="1" id="KW-1185">Reference proteome</keyword>
<dbReference type="AlphaFoldDB" id="A0A914HQ80"/>